<reference evidence="1" key="1">
    <citation type="submission" date="2017-05" db="UniProtKB">
        <authorList>
            <consortium name="EnsemblMetazoa"/>
        </authorList>
    </citation>
    <scope>IDENTIFICATION</scope>
</reference>
<accession>A0A1X7SH78</accession>
<protein>
    <submittedName>
        <fullName evidence="1">Uncharacterized protein</fullName>
    </submittedName>
</protein>
<dbReference type="InParanoid" id="A0A1X7SH78"/>
<dbReference type="AlphaFoldDB" id="A0A1X7SH78"/>
<dbReference type="EnsemblMetazoa" id="Aqu2.1.01446_001">
    <property type="protein sequence ID" value="Aqu2.1.01446_001"/>
    <property type="gene ID" value="Aqu2.1.01446"/>
</dbReference>
<name>A0A1X7SH78_AMPQE</name>
<organism evidence="1">
    <name type="scientific">Amphimedon queenslandica</name>
    <name type="common">Sponge</name>
    <dbReference type="NCBI Taxonomy" id="400682"/>
    <lineage>
        <taxon>Eukaryota</taxon>
        <taxon>Metazoa</taxon>
        <taxon>Porifera</taxon>
        <taxon>Demospongiae</taxon>
        <taxon>Heteroscleromorpha</taxon>
        <taxon>Haplosclerida</taxon>
        <taxon>Niphatidae</taxon>
        <taxon>Amphimedon</taxon>
    </lineage>
</organism>
<proteinExistence type="predicted"/>
<sequence>MSPLQAQVIQQAASVQRSALSVAPQRKHSVHLANCQRVEVSFNPMAVESLGGWSQDALSTIWMIGHHLGTRIGLPPQDVSRHLIQRLWHFNAQMWLNRTLPVLPSVDGLI</sequence>
<dbReference type="OrthoDB" id="347018at2759"/>
<evidence type="ECO:0000313" key="1">
    <source>
        <dbReference type="EnsemblMetazoa" id="Aqu2.1.01446_001"/>
    </source>
</evidence>